<dbReference type="RefSeq" id="WP_142880373.1">
    <property type="nucleotide sequence ID" value="NZ_VJMG01000002.1"/>
</dbReference>
<evidence type="ECO:0000313" key="2">
    <source>
        <dbReference type="EMBL" id="TRL43239.1"/>
    </source>
</evidence>
<keyword evidence="1" id="KW-0812">Transmembrane</keyword>
<gene>
    <name evidence="2" type="ORF">FNA46_00470</name>
</gene>
<name>A0A549TIL4_9HYPH</name>
<protein>
    <submittedName>
        <fullName evidence="2">Uncharacterized protein</fullName>
    </submittedName>
</protein>
<dbReference type="Proteomes" id="UP000316801">
    <property type="component" value="Unassembled WGS sequence"/>
</dbReference>
<reference evidence="2 3" key="1">
    <citation type="submission" date="2019-07" db="EMBL/GenBank/DDBJ databases">
        <title>Ln-dependent methylotrophs.</title>
        <authorList>
            <person name="Tani A."/>
        </authorList>
    </citation>
    <scope>NUCLEOTIDE SEQUENCE [LARGE SCALE GENOMIC DNA]</scope>
    <source>
        <strain evidence="2 3">SM12</strain>
    </source>
</reference>
<dbReference type="EMBL" id="VJMG01000002">
    <property type="protein sequence ID" value="TRL43239.1"/>
    <property type="molecule type" value="Genomic_DNA"/>
</dbReference>
<dbReference type="AlphaFoldDB" id="A0A549TIL4"/>
<evidence type="ECO:0000313" key="3">
    <source>
        <dbReference type="Proteomes" id="UP000316801"/>
    </source>
</evidence>
<keyword evidence="3" id="KW-1185">Reference proteome</keyword>
<keyword evidence="1" id="KW-1133">Transmembrane helix</keyword>
<keyword evidence="1" id="KW-0472">Membrane</keyword>
<feature type="transmembrane region" description="Helical" evidence="1">
    <location>
        <begin position="12"/>
        <end position="34"/>
    </location>
</feature>
<proteinExistence type="predicted"/>
<evidence type="ECO:0000256" key="1">
    <source>
        <dbReference type="SAM" id="Phobius"/>
    </source>
</evidence>
<sequence length="180" mass="20315">MPVADAFHFDNVVNIAAIIALVTFFLKYVIDGYIGRRRNIRERRKMILALYTEVKLNVDNLREDGGQIDFHDIAGFLAASPQNAPHIVVFYYSDIYKSKFNTLSDLPDVLIKNIVQFYGELEYIGLLAASLTKPSFQVVSQRAREATIMELQKALAEALSGGTKLLDAFDLIMPRALNRE</sequence>
<accession>A0A549TIL4</accession>
<comment type="caution">
    <text evidence="2">The sequence shown here is derived from an EMBL/GenBank/DDBJ whole genome shotgun (WGS) entry which is preliminary data.</text>
</comment>
<organism evidence="2 3">
    <name type="scientific">Rhizobium straminoryzae</name>
    <dbReference type="NCBI Taxonomy" id="1387186"/>
    <lineage>
        <taxon>Bacteria</taxon>
        <taxon>Pseudomonadati</taxon>
        <taxon>Pseudomonadota</taxon>
        <taxon>Alphaproteobacteria</taxon>
        <taxon>Hyphomicrobiales</taxon>
        <taxon>Rhizobiaceae</taxon>
        <taxon>Rhizobium/Agrobacterium group</taxon>
        <taxon>Rhizobium</taxon>
    </lineage>
</organism>